<keyword evidence="1" id="KW-0805">Transcription regulation</keyword>
<dbReference type="Gene3D" id="1.10.10.10">
    <property type="entry name" value="Winged helix-like DNA-binding domain superfamily/Winged helix DNA-binding domain"/>
    <property type="match status" value="1"/>
</dbReference>
<dbReference type="InterPro" id="IPR036390">
    <property type="entry name" value="WH_DNA-bd_sf"/>
</dbReference>
<organism evidence="5 6">
    <name type="scientific">Microbacterium pseudoresistens</name>
    <dbReference type="NCBI Taxonomy" id="640634"/>
    <lineage>
        <taxon>Bacteria</taxon>
        <taxon>Bacillati</taxon>
        <taxon>Actinomycetota</taxon>
        <taxon>Actinomycetes</taxon>
        <taxon>Micrococcales</taxon>
        <taxon>Microbacteriaceae</taxon>
        <taxon>Microbacterium</taxon>
    </lineage>
</organism>
<dbReference type="EMBL" id="JACCBH010000001">
    <property type="protein sequence ID" value="NYD54886.1"/>
    <property type="molecule type" value="Genomic_DNA"/>
</dbReference>
<keyword evidence="2" id="KW-0238">DNA-binding</keyword>
<dbReference type="Gene3D" id="3.30.450.40">
    <property type="match status" value="1"/>
</dbReference>
<protein>
    <submittedName>
        <fullName evidence="5">IclR family pca regulon transcriptional regulator</fullName>
    </submittedName>
</protein>
<evidence type="ECO:0000256" key="1">
    <source>
        <dbReference type="ARBA" id="ARBA00023015"/>
    </source>
</evidence>
<dbReference type="Pfam" id="PF09339">
    <property type="entry name" value="HTH_IclR"/>
    <property type="match status" value="1"/>
</dbReference>
<evidence type="ECO:0000259" key="4">
    <source>
        <dbReference type="PROSITE" id="PS51078"/>
    </source>
</evidence>
<comment type="caution">
    <text evidence="5">The sequence shown here is derived from an EMBL/GenBank/DDBJ whole genome shotgun (WGS) entry which is preliminary data.</text>
</comment>
<dbReference type="PANTHER" id="PTHR30136:SF34">
    <property type="entry name" value="TRANSCRIPTIONAL REGULATOR"/>
    <property type="match status" value="1"/>
</dbReference>
<accession>A0A7Y9EW34</accession>
<dbReference type="AlphaFoldDB" id="A0A7Y9EW34"/>
<dbReference type="PROSITE" id="PS51078">
    <property type="entry name" value="ICLR_ED"/>
    <property type="match status" value="1"/>
</dbReference>
<dbReference type="InterPro" id="IPR029016">
    <property type="entry name" value="GAF-like_dom_sf"/>
</dbReference>
<dbReference type="RefSeq" id="WP_218844514.1">
    <property type="nucleotide sequence ID" value="NZ_BAABLC010000002.1"/>
</dbReference>
<gene>
    <name evidence="5" type="ORF">BKA02_001941</name>
</gene>
<reference evidence="5 6" key="1">
    <citation type="submission" date="2020-07" db="EMBL/GenBank/DDBJ databases">
        <title>Sequencing the genomes of 1000 actinobacteria strains.</title>
        <authorList>
            <person name="Klenk H.-P."/>
        </authorList>
    </citation>
    <scope>NUCLEOTIDE SEQUENCE [LARGE SCALE GENOMIC DNA]</scope>
    <source>
        <strain evidence="5 6">DSM 22185</strain>
    </source>
</reference>
<evidence type="ECO:0000256" key="3">
    <source>
        <dbReference type="ARBA" id="ARBA00023163"/>
    </source>
</evidence>
<evidence type="ECO:0000256" key="2">
    <source>
        <dbReference type="ARBA" id="ARBA00023125"/>
    </source>
</evidence>
<dbReference type="SUPFAM" id="SSF55781">
    <property type="entry name" value="GAF domain-like"/>
    <property type="match status" value="1"/>
</dbReference>
<dbReference type="InterPro" id="IPR014757">
    <property type="entry name" value="Tscrpt_reg_IclR_C"/>
</dbReference>
<dbReference type="Proteomes" id="UP000552045">
    <property type="component" value="Unassembled WGS sequence"/>
</dbReference>
<dbReference type="GO" id="GO:0003677">
    <property type="term" value="F:DNA binding"/>
    <property type="evidence" value="ECO:0007669"/>
    <property type="project" value="UniProtKB-KW"/>
</dbReference>
<dbReference type="SUPFAM" id="SSF46785">
    <property type="entry name" value="Winged helix' DNA-binding domain"/>
    <property type="match status" value="1"/>
</dbReference>
<evidence type="ECO:0000313" key="5">
    <source>
        <dbReference type="EMBL" id="NYD54886.1"/>
    </source>
</evidence>
<dbReference type="GO" id="GO:0003700">
    <property type="term" value="F:DNA-binding transcription factor activity"/>
    <property type="evidence" value="ECO:0007669"/>
    <property type="project" value="TreeGrafter"/>
</dbReference>
<dbReference type="GO" id="GO:0045892">
    <property type="term" value="P:negative regulation of DNA-templated transcription"/>
    <property type="evidence" value="ECO:0007669"/>
    <property type="project" value="TreeGrafter"/>
</dbReference>
<dbReference type="InterPro" id="IPR036388">
    <property type="entry name" value="WH-like_DNA-bd_sf"/>
</dbReference>
<dbReference type="Pfam" id="PF01614">
    <property type="entry name" value="IclR_C"/>
    <property type="match status" value="1"/>
</dbReference>
<dbReference type="InterPro" id="IPR005471">
    <property type="entry name" value="Tscrpt_reg_IclR_N"/>
</dbReference>
<proteinExistence type="predicted"/>
<dbReference type="SMART" id="SM00346">
    <property type="entry name" value="HTH_ICLR"/>
    <property type="match status" value="1"/>
</dbReference>
<keyword evidence="3" id="KW-0804">Transcription</keyword>
<keyword evidence="6" id="KW-1185">Reference proteome</keyword>
<evidence type="ECO:0000313" key="6">
    <source>
        <dbReference type="Proteomes" id="UP000552045"/>
    </source>
</evidence>
<feature type="domain" description="IclR-ED" evidence="4">
    <location>
        <begin position="73"/>
        <end position="255"/>
    </location>
</feature>
<dbReference type="PANTHER" id="PTHR30136">
    <property type="entry name" value="HELIX-TURN-HELIX TRANSCRIPTIONAL REGULATOR, ICLR FAMILY"/>
    <property type="match status" value="1"/>
</dbReference>
<dbReference type="InterPro" id="IPR050707">
    <property type="entry name" value="HTH_MetabolicPath_Reg"/>
</dbReference>
<sequence length="255" mass="27961">MPSRTMQREESMGGLAKGLAIMECFSRNRPRLTVSEAATLTDITPASARRCLRTLEGLGYLSYDGKFFRPTPRMTRLSTSYTNTNPLPLLAQPLLADLRDQINESCSLVVLDGNSALFIARAESTHVVSTGFSIGSRLPLYSSSAGRVLLAAFDDDDLQNYLRDVRPQSSTPNALTTIAAIRDRVQQIRRDGYSINDEEIELGLRAVAVPVVDVGGKTVACVVISALAARTSFERLHEEFLPKLLVKARDLGKML</sequence>
<name>A0A7Y9EW34_9MICO</name>